<protein>
    <recommendedName>
        <fullName evidence="1">Glycosyl transferase family 1 domain-containing protein</fullName>
    </recommendedName>
</protein>
<dbReference type="Proteomes" id="UP000320533">
    <property type="component" value="Chromosome"/>
</dbReference>
<organism evidence="2 3">
    <name type="scientific">Bacteroides uniformis</name>
    <dbReference type="NCBI Taxonomy" id="820"/>
    <lineage>
        <taxon>Bacteria</taxon>
        <taxon>Pseudomonadati</taxon>
        <taxon>Bacteroidota</taxon>
        <taxon>Bacteroidia</taxon>
        <taxon>Bacteroidales</taxon>
        <taxon>Bacteroidaceae</taxon>
        <taxon>Bacteroides</taxon>
    </lineage>
</organism>
<accession>A0A4Y1VCG4</accession>
<name>A0A4Y1VCG4_BACUN</name>
<dbReference type="InterPro" id="IPR001296">
    <property type="entry name" value="Glyco_trans_1"/>
</dbReference>
<evidence type="ECO:0000259" key="1">
    <source>
        <dbReference type="Pfam" id="PF00534"/>
    </source>
</evidence>
<sequence length="382" mass="43318">MVAMKLVFLSHVSDCAGGAQRCLLDLLRGLKHIHPDWQLYMVLPGPGDLLDACSPYIDGYRFLQMEWWLVGKDMDIGTREKLSYIRKLSKYSIKLTRYLRRIKPDYGMTNTVVFPHLAISCKMLGIKHCWFIHEIPDVTWLNLNPVFEFRFIFRAIDKLSNKILVTSRYAEFHYQKVMTSAKISSITQAVELPMTVGVDVKCDRHTRYTILLVGAFDSNKGQMELLQAVKRIVAEGKDILCYLVGPDVGFMPKCQKYIQDNGLDNNVKIVSYTQQVVSYYALADVVLVCSTFETFGRVAVEAQKCGLPLILSDVGANPERIEDGVNGLLYQKGNIAELAEKIEILRDENVRKMLSKNIDSIAIEEKYGIDNFASSFCTLLGL</sequence>
<dbReference type="PANTHER" id="PTHR12526">
    <property type="entry name" value="GLYCOSYLTRANSFERASE"/>
    <property type="match status" value="1"/>
</dbReference>
<proteinExistence type="predicted"/>
<reference evidence="2 3" key="1">
    <citation type="submission" date="2019-06" db="EMBL/GenBank/DDBJ databases">
        <title>Complete genome sequence of Bacteroides uniformis NBRC 113350.</title>
        <authorList>
            <person name="Miura T."/>
            <person name="Furukawa M."/>
            <person name="Shimamura M."/>
            <person name="Ohyama Y."/>
            <person name="Yamazoe A."/>
            <person name="Kawasaki H."/>
        </authorList>
    </citation>
    <scope>NUCLEOTIDE SEQUENCE [LARGE SCALE GENOMIC DNA]</scope>
    <source>
        <strain evidence="2 3">NBRC 113350</strain>
    </source>
</reference>
<evidence type="ECO:0000313" key="3">
    <source>
        <dbReference type="Proteomes" id="UP000320533"/>
    </source>
</evidence>
<feature type="domain" description="Glycosyl transferase family 1" evidence="1">
    <location>
        <begin position="205"/>
        <end position="357"/>
    </location>
</feature>
<dbReference type="EMBL" id="AP019724">
    <property type="protein sequence ID" value="BBK86623.1"/>
    <property type="molecule type" value="Genomic_DNA"/>
</dbReference>
<dbReference type="Gene3D" id="3.40.50.2000">
    <property type="entry name" value="Glycogen Phosphorylase B"/>
    <property type="match status" value="2"/>
</dbReference>
<dbReference type="GO" id="GO:0016757">
    <property type="term" value="F:glycosyltransferase activity"/>
    <property type="evidence" value="ECO:0007669"/>
    <property type="project" value="InterPro"/>
</dbReference>
<dbReference type="AlphaFoldDB" id="A0A4Y1VCG4"/>
<dbReference type="SUPFAM" id="SSF53756">
    <property type="entry name" value="UDP-Glycosyltransferase/glycogen phosphorylase"/>
    <property type="match status" value="1"/>
</dbReference>
<dbReference type="KEGG" id="bun:Bun01g_09930"/>
<dbReference type="PANTHER" id="PTHR12526:SF630">
    <property type="entry name" value="GLYCOSYLTRANSFERASE"/>
    <property type="match status" value="1"/>
</dbReference>
<gene>
    <name evidence="2" type="ORF">Bun01g_09930</name>
</gene>
<dbReference type="Pfam" id="PF00534">
    <property type="entry name" value="Glycos_transf_1"/>
    <property type="match status" value="1"/>
</dbReference>
<evidence type="ECO:0000313" key="2">
    <source>
        <dbReference type="EMBL" id="BBK86623.1"/>
    </source>
</evidence>